<dbReference type="AlphaFoldDB" id="A0A1C9CB62"/>
<dbReference type="GeneID" id="29069891"/>
<name>A0A1C9CB62_9FLOR</name>
<sequence length="405" mass="47392">MQQHNNMQSLEKNTKEQYKLIKAKIIKSTYCSDYYAFTNIDSIKNKSRSEDDWHFCLLILKFIESHIECTRLLEEFLRTERYREKFDLSLTYLETTIEKVIKASSENGQRGTLANGTGVLNPDSAIVTSTKLVIPAHEIIRTCNIAKCFFLNSEYAIANSTVNVSNQEDNKLEVSFNAGPLNGYDLTIFVYLLSYFSKYPTIDGIDLDMPHLLKICRISKNGESYSRIQESLSKLSKTHLSYNKKITQETSRTLKDAFYTSSGTILSYLVNYRASKIGHTDVFIYINIFLNILQIGNYNYACINVADFMNLRKHDLRILYYFFCLNIRPTQYFTKFTIKELALQLYFQSSNIKQKNRNMKVRKLLLEFHKYIPKDFHMKIYKNKRGTIEYIEIKRVKAFVTKLLN</sequence>
<dbReference type="RefSeq" id="YP_009293929.1">
    <property type="nucleotide sequence ID" value="NC_031145.1"/>
</dbReference>
<dbReference type="EMBL" id="KX284715">
    <property type="protein sequence ID" value="AOM65617.1"/>
    <property type="molecule type" value="Genomic_DNA"/>
</dbReference>
<evidence type="ECO:0000313" key="1">
    <source>
        <dbReference type="EMBL" id="AOM65617.1"/>
    </source>
</evidence>
<accession>A0A1C9CB62</accession>
<proteinExistence type="predicted"/>
<gene>
    <name evidence="1" type="ORF">Ahnf_132</name>
</gene>
<reference evidence="1" key="1">
    <citation type="journal article" date="2016" name="BMC Biol.">
        <title>Parallel evolution of highly conserved plastid genome architecture in red seaweeds and seed plants.</title>
        <authorList>
            <person name="Lee J."/>
            <person name="Cho C.H."/>
            <person name="Park S.I."/>
            <person name="Choi J.W."/>
            <person name="Song H.S."/>
            <person name="West J.A."/>
            <person name="Bhattacharya D."/>
            <person name="Yoon H.S."/>
        </authorList>
    </citation>
    <scope>NUCLEOTIDE SEQUENCE</scope>
</reference>
<dbReference type="Pfam" id="PF07112">
    <property type="entry name" value="DUF1368"/>
    <property type="match status" value="1"/>
</dbReference>
<organism evidence="1">
    <name type="scientific">Ahnfeltia plicata</name>
    <dbReference type="NCBI Taxonomy" id="28023"/>
    <lineage>
        <taxon>Eukaryota</taxon>
        <taxon>Rhodophyta</taxon>
        <taxon>Florideophyceae</taxon>
        <taxon>Ahnfeltiophycidae</taxon>
        <taxon>Ahnfeltiales</taxon>
        <taxon>Ahnfeltiaceae</taxon>
        <taxon>Ahnfeltia</taxon>
    </lineage>
</organism>
<keyword evidence="1" id="KW-0934">Plastid</keyword>
<dbReference type="InterPro" id="IPR010778">
    <property type="entry name" value="DUF1368"/>
</dbReference>
<geneLocation type="plastid" evidence="1"/>
<protein>
    <submittedName>
        <fullName evidence="1">Uncharacterized protein</fullName>
    </submittedName>
</protein>